<keyword evidence="2" id="KW-0227">DNA damage</keyword>
<dbReference type="GO" id="GO:0010772">
    <property type="term" value="P:meiotic DNA recombinase assembly involved in reciprocal meiotic recombination"/>
    <property type="evidence" value="ECO:0007669"/>
    <property type="project" value="TreeGrafter"/>
</dbReference>
<comment type="caution">
    <text evidence="5">The sequence shown here is derived from an EMBL/GenBank/DDBJ whole genome shotgun (WGS) entry which is preliminary data.</text>
</comment>
<dbReference type="Proteomes" id="UP001388673">
    <property type="component" value="Unassembled WGS sequence"/>
</dbReference>
<evidence type="ECO:0000256" key="3">
    <source>
        <dbReference type="ARBA" id="ARBA00023204"/>
    </source>
</evidence>
<evidence type="ECO:0008006" key="7">
    <source>
        <dbReference type="Google" id="ProtNLM"/>
    </source>
</evidence>
<dbReference type="AlphaFoldDB" id="A0AAW0YHV9"/>
<name>A0AAW0YHV9_9TREE</name>
<dbReference type="PANTHER" id="PTHR28529:SF2">
    <property type="entry name" value="DNA REPAIR PROTEIN SWI5 HOMOLOG"/>
    <property type="match status" value="1"/>
</dbReference>
<dbReference type="PANTHER" id="PTHR28529">
    <property type="entry name" value="DNA REPAIR PROTEIN SWI5 HOMOLOG"/>
    <property type="match status" value="1"/>
</dbReference>
<accession>A0AAW0YHV9</accession>
<comment type="similarity">
    <text evidence="1">Belongs to the SWI5/SAE3 family.</text>
</comment>
<feature type="compositionally biased region" description="Low complexity" evidence="4">
    <location>
        <begin position="20"/>
        <end position="52"/>
    </location>
</feature>
<dbReference type="KEGG" id="kne:92181992"/>
<evidence type="ECO:0000313" key="6">
    <source>
        <dbReference type="Proteomes" id="UP001388673"/>
    </source>
</evidence>
<dbReference type="EMBL" id="JBCAWK010000009">
    <property type="protein sequence ID" value="KAK8849402.1"/>
    <property type="molecule type" value="Genomic_DNA"/>
</dbReference>
<keyword evidence="3" id="KW-0234">DNA repair</keyword>
<evidence type="ECO:0000256" key="2">
    <source>
        <dbReference type="ARBA" id="ARBA00022763"/>
    </source>
</evidence>
<dbReference type="RefSeq" id="XP_066801290.1">
    <property type="nucleotide sequence ID" value="XM_066947831.1"/>
</dbReference>
<reference evidence="5 6" key="1">
    <citation type="journal article" date="2024" name="bioRxiv">
        <title>Comparative genomics of Cryptococcus and Kwoniella reveals pathogenesis evolution and contrasting karyotype dynamics via intercentromeric recombination or chromosome fusion.</title>
        <authorList>
            <person name="Coelho M.A."/>
            <person name="David-Palma M."/>
            <person name="Shea T."/>
            <person name="Bowers K."/>
            <person name="McGinley-Smith S."/>
            <person name="Mohammad A.W."/>
            <person name="Gnirke A."/>
            <person name="Yurkov A.M."/>
            <person name="Nowrousian M."/>
            <person name="Sun S."/>
            <person name="Cuomo C.A."/>
            <person name="Heitman J."/>
        </authorList>
    </citation>
    <scope>NUCLEOTIDE SEQUENCE [LARGE SCALE GENOMIC DNA]</scope>
    <source>
        <strain evidence="5 6">CBS 13917</strain>
    </source>
</reference>
<dbReference type="GO" id="GO:0032798">
    <property type="term" value="C:Swi5-Sfr1 complex"/>
    <property type="evidence" value="ECO:0007669"/>
    <property type="project" value="TreeGrafter"/>
</dbReference>
<protein>
    <recommendedName>
        <fullName evidence="7">DNA repair protein Swi5/Sae3</fullName>
    </recommendedName>
</protein>
<evidence type="ECO:0000313" key="5">
    <source>
        <dbReference type="EMBL" id="KAK8849402.1"/>
    </source>
</evidence>
<organism evidence="5 6">
    <name type="scientific">Kwoniella newhampshirensis</name>
    <dbReference type="NCBI Taxonomy" id="1651941"/>
    <lineage>
        <taxon>Eukaryota</taxon>
        <taxon>Fungi</taxon>
        <taxon>Dikarya</taxon>
        <taxon>Basidiomycota</taxon>
        <taxon>Agaricomycotina</taxon>
        <taxon>Tremellomycetes</taxon>
        <taxon>Tremellales</taxon>
        <taxon>Cryptococcaceae</taxon>
        <taxon>Kwoniella</taxon>
    </lineage>
</organism>
<dbReference type="InterPro" id="IPR010760">
    <property type="entry name" value="DNA-repair_Swi5"/>
</dbReference>
<dbReference type="GO" id="GO:0034974">
    <property type="term" value="C:Swi5-Swi2 complex"/>
    <property type="evidence" value="ECO:0007669"/>
    <property type="project" value="TreeGrafter"/>
</dbReference>
<sequence length="126" mass="14021">MSQVQPRTVPLTDMPNEQRTSPPTTSSSTSTSSSSSYRFATPSSTSAGATAISKDDRIQSLREEVERLRGQLGDKDPHKIVQRHIELLHTYNEIKDGTQALIGKYALITNRTIKEVHEELELPLTD</sequence>
<dbReference type="GeneID" id="92181992"/>
<gene>
    <name evidence="5" type="ORF">IAR55_004734</name>
</gene>
<keyword evidence="6" id="KW-1185">Reference proteome</keyword>
<dbReference type="Pfam" id="PF07061">
    <property type="entry name" value="Swi5"/>
    <property type="match status" value="1"/>
</dbReference>
<dbReference type="GO" id="GO:0000709">
    <property type="term" value="P:meiotic joint molecule formation"/>
    <property type="evidence" value="ECO:0007669"/>
    <property type="project" value="TreeGrafter"/>
</dbReference>
<evidence type="ECO:0000256" key="1">
    <source>
        <dbReference type="ARBA" id="ARBA00008060"/>
    </source>
</evidence>
<feature type="region of interest" description="Disordered" evidence="4">
    <location>
        <begin position="1"/>
        <end position="58"/>
    </location>
</feature>
<evidence type="ECO:0000256" key="4">
    <source>
        <dbReference type="SAM" id="MobiDB-lite"/>
    </source>
</evidence>
<dbReference type="Gene3D" id="1.20.5.170">
    <property type="match status" value="1"/>
</dbReference>
<proteinExistence type="inferred from homology"/>